<evidence type="ECO:0000256" key="1">
    <source>
        <dbReference type="ARBA" id="ARBA00006432"/>
    </source>
</evidence>
<reference evidence="6 7" key="1">
    <citation type="journal article" date="2018" name="Front. Microbiol.">
        <title>Genome-Wide Analysis of Corynespora cassiicola Leaf Fall Disease Putative Effectors.</title>
        <authorList>
            <person name="Lopez D."/>
            <person name="Ribeiro S."/>
            <person name="Label P."/>
            <person name="Fumanal B."/>
            <person name="Venisse J.S."/>
            <person name="Kohler A."/>
            <person name="de Oliveira R.R."/>
            <person name="Labutti K."/>
            <person name="Lipzen A."/>
            <person name="Lail K."/>
            <person name="Bauer D."/>
            <person name="Ohm R.A."/>
            <person name="Barry K.W."/>
            <person name="Spatafora J."/>
            <person name="Grigoriev I.V."/>
            <person name="Martin F.M."/>
            <person name="Pujade-Renaud V."/>
        </authorList>
    </citation>
    <scope>NUCLEOTIDE SEQUENCE [LARGE SCALE GENOMIC DNA]</scope>
    <source>
        <strain evidence="6 7">Philippines</strain>
    </source>
</reference>
<organism evidence="6 7">
    <name type="scientific">Corynespora cassiicola Philippines</name>
    <dbReference type="NCBI Taxonomy" id="1448308"/>
    <lineage>
        <taxon>Eukaryota</taxon>
        <taxon>Fungi</taxon>
        <taxon>Dikarya</taxon>
        <taxon>Ascomycota</taxon>
        <taxon>Pezizomycotina</taxon>
        <taxon>Dothideomycetes</taxon>
        <taxon>Pleosporomycetidae</taxon>
        <taxon>Pleosporales</taxon>
        <taxon>Corynesporascaceae</taxon>
        <taxon>Corynespora</taxon>
    </lineage>
</organism>
<dbReference type="Gene3D" id="3.30.300.30">
    <property type="match status" value="1"/>
</dbReference>
<dbReference type="Pfam" id="PF00501">
    <property type="entry name" value="AMP-binding"/>
    <property type="match status" value="1"/>
</dbReference>
<accession>A0A2T2NGK8</accession>
<dbReference type="AlphaFoldDB" id="A0A2T2NGK8"/>
<dbReference type="InterPro" id="IPR020845">
    <property type="entry name" value="AMP-binding_CS"/>
</dbReference>
<dbReference type="InterPro" id="IPR000873">
    <property type="entry name" value="AMP-dep_synth/lig_dom"/>
</dbReference>
<dbReference type="Pfam" id="PF13193">
    <property type="entry name" value="AMP-binding_C"/>
    <property type="match status" value="1"/>
</dbReference>
<sequence>MSRLDHIQDQVYRDSISDPEAFWSRQADHVAWHTKPHLALQRSKKTLEQSGVTHDHWSWYPGGEISTTFNCVDRHVRNGNGSNVAICWDSPVTGSKEQFTYHQLLQEVETLAGVLREEGVKKGHVVLIYMPMIPAAVFAMLAIARLGAIHAVVFGGFSPAALAQRIEASRPRAIMTASCGIEGTKGPVAYKGLIEEAIQKSTFKPGKTIIWQREQLRWDPVLKEEGQRNWQRLVKSAKNRGLKAEAVPVKSEDGLYIIYTSGTTGLPKGVVRSAGGHAVGLNFSIKYLFGVHGPGDVMFTASDIGWVVGHSYIVYAPLLAGATTILFEGKPVGTPDASTFWRIVEEYKVTTMFTAPTALRAIRREDGDNDYFERIYGERGGLRSLRALFLAGERSEPSIVQMYQRLLAKHCAAGAVVVDNWWSSESGSPISGVALSAAAGQDFSSTHRHAPLPIKPGSAGKPMPGFDVRVVDDEGKEVKRGEMGNIVMAIPLAPTAFTTLWRDEERFYKGYMKRFDGQWIDTGDAGMIDEEGYISIMSRADDVINVAAHRFSTGSIEQAITSHPDIAEAAVVGIPDALKGHLPFAFVTLSTHHHPHPAVPDDALFGEVQKLVREQIGAIASLGGMIQGKGMIPKTRSGKTLRRVLRELIENATHGEVDKDVQVPSTIEDRDAVDVAKAKVKEYFRVRGGDLHKATETRAKL</sequence>
<dbReference type="PANTHER" id="PTHR43347">
    <property type="entry name" value="ACYL-COA SYNTHETASE"/>
    <property type="match status" value="1"/>
</dbReference>
<gene>
    <name evidence="6" type="ORF">BS50DRAFT_77513</name>
</gene>
<proteinExistence type="inferred from homology"/>
<keyword evidence="7" id="KW-1185">Reference proteome</keyword>
<dbReference type="OrthoDB" id="1706066at2759"/>
<keyword evidence="2" id="KW-1133">Transmembrane helix</keyword>
<feature type="domain" description="AMP-binding enzyme C-terminal" evidence="4">
    <location>
        <begin position="556"/>
        <end position="639"/>
    </location>
</feature>
<evidence type="ECO:0000313" key="7">
    <source>
        <dbReference type="Proteomes" id="UP000240883"/>
    </source>
</evidence>
<protein>
    <submittedName>
        <fullName evidence="6">Acetyl-CoA synthetase-like protein</fullName>
    </submittedName>
</protein>
<keyword evidence="2" id="KW-0812">Transmembrane</keyword>
<evidence type="ECO:0000259" key="4">
    <source>
        <dbReference type="Pfam" id="PF13193"/>
    </source>
</evidence>
<dbReference type="InterPro" id="IPR025110">
    <property type="entry name" value="AMP-bd_C"/>
</dbReference>
<dbReference type="Gene3D" id="3.40.50.12780">
    <property type="entry name" value="N-terminal domain of ligase-like"/>
    <property type="match status" value="1"/>
</dbReference>
<dbReference type="EMBL" id="KZ678138">
    <property type="protein sequence ID" value="PSN64573.1"/>
    <property type="molecule type" value="Genomic_DNA"/>
</dbReference>
<dbReference type="Pfam" id="PF16177">
    <property type="entry name" value="ACAS_N"/>
    <property type="match status" value="1"/>
</dbReference>
<dbReference type="InterPro" id="IPR045851">
    <property type="entry name" value="AMP-bd_C_sf"/>
</dbReference>
<dbReference type="Proteomes" id="UP000240883">
    <property type="component" value="Unassembled WGS sequence"/>
</dbReference>
<dbReference type="PROSITE" id="PS00455">
    <property type="entry name" value="AMP_BINDING"/>
    <property type="match status" value="1"/>
</dbReference>
<evidence type="ECO:0000256" key="2">
    <source>
        <dbReference type="SAM" id="Phobius"/>
    </source>
</evidence>
<evidence type="ECO:0000313" key="6">
    <source>
        <dbReference type="EMBL" id="PSN64573.1"/>
    </source>
</evidence>
<evidence type="ECO:0000259" key="3">
    <source>
        <dbReference type="Pfam" id="PF00501"/>
    </source>
</evidence>
<feature type="domain" description="AMP-dependent synthetase/ligase" evidence="3">
    <location>
        <begin position="82"/>
        <end position="489"/>
    </location>
</feature>
<dbReference type="PANTHER" id="PTHR43347:SF3">
    <property type="entry name" value="ACYL-COA SYNTHETASE SHORT-CHAIN FAMILY MEMBER 3, MITOCHONDRIAL"/>
    <property type="match status" value="1"/>
</dbReference>
<name>A0A2T2NGK8_CORCC</name>
<evidence type="ECO:0000259" key="5">
    <source>
        <dbReference type="Pfam" id="PF16177"/>
    </source>
</evidence>
<dbReference type="GO" id="GO:0050218">
    <property type="term" value="F:propionate-CoA ligase activity"/>
    <property type="evidence" value="ECO:0007669"/>
    <property type="project" value="TreeGrafter"/>
</dbReference>
<feature type="transmembrane region" description="Helical" evidence="2">
    <location>
        <begin position="126"/>
        <end position="148"/>
    </location>
</feature>
<dbReference type="InterPro" id="IPR032387">
    <property type="entry name" value="ACAS_N"/>
</dbReference>
<keyword evidence="2" id="KW-0472">Membrane</keyword>
<dbReference type="STRING" id="1448308.A0A2T2NGK8"/>
<comment type="similarity">
    <text evidence="1">Belongs to the ATP-dependent AMP-binding enzyme family.</text>
</comment>
<feature type="domain" description="Acetyl-coenzyme A synthetase N-terminal" evidence="5">
    <location>
        <begin position="9"/>
        <end position="71"/>
    </location>
</feature>
<dbReference type="InterPro" id="IPR042099">
    <property type="entry name" value="ANL_N_sf"/>
</dbReference>
<dbReference type="SUPFAM" id="SSF56801">
    <property type="entry name" value="Acetyl-CoA synthetase-like"/>
    <property type="match status" value="1"/>
</dbReference>